<feature type="transmembrane region" description="Helical" evidence="5">
    <location>
        <begin position="372"/>
        <end position="394"/>
    </location>
</feature>
<keyword evidence="5" id="KW-0472">Membrane</keyword>
<dbReference type="Proteomes" id="UP000018948">
    <property type="component" value="Unassembled WGS sequence"/>
</dbReference>
<feature type="transmembrane region" description="Helical" evidence="5">
    <location>
        <begin position="400"/>
        <end position="418"/>
    </location>
</feature>
<dbReference type="AlphaFoldDB" id="W2Y6G2"/>
<dbReference type="SUPFAM" id="SSF46689">
    <property type="entry name" value="Homeodomain-like"/>
    <property type="match status" value="1"/>
</dbReference>
<accession>W2Y6G2</accession>
<dbReference type="EMBL" id="ANIY01004255">
    <property type="protein sequence ID" value="ETP30596.1"/>
    <property type="molecule type" value="Genomic_DNA"/>
</dbReference>
<dbReference type="NCBIfam" id="TIGR01557">
    <property type="entry name" value="myb_SHAQKYF"/>
    <property type="match status" value="1"/>
</dbReference>
<evidence type="ECO:0000313" key="9">
    <source>
        <dbReference type="Proteomes" id="UP000018948"/>
    </source>
</evidence>
<evidence type="ECO:0000256" key="2">
    <source>
        <dbReference type="ARBA" id="ARBA00023163"/>
    </source>
</evidence>
<evidence type="ECO:0000256" key="4">
    <source>
        <dbReference type="SAM" id="MobiDB-lite"/>
    </source>
</evidence>
<evidence type="ECO:0000256" key="1">
    <source>
        <dbReference type="ARBA" id="ARBA00023015"/>
    </source>
</evidence>
<keyword evidence="5" id="KW-0812">Transmembrane</keyword>
<keyword evidence="1" id="KW-0805">Transcription regulation</keyword>
<proteinExistence type="predicted"/>
<feature type="domain" description="Myb-like" evidence="6">
    <location>
        <begin position="86"/>
        <end position="131"/>
    </location>
</feature>
<dbReference type="PANTHER" id="PTHR12802">
    <property type="entry name" value="SWI/SNF COMPLEX-RELATED"/>
    <property type="match status" value="1"/>
</dbReference>
<dbReference type="InterPro" id="IPR006447">
    <property type="entry name" value="Myb_dom_plants"/>
</dbReference>
<organism evidence="8 9">
    <name type="scientific">Phytophthora nicotianae P10297</name>
    <dbReference type="NCBI Taxonomy" id="1317064"/>
    <lineage>
        <taxon>Eukaryota</taxon>
        <taxon>Sar</taxon>
        <taxon>Stramenopiles</taxon>
        <taxon>Oomycota</taxon>
        <taxon>Peronosporomycetes</taxon>
        <taxon>Peronosporales</taxon>
        <taxon>Peronosporaceae</taxon>
        <taxon>Phytophthora</taxon>
    </lineage>
</organism>
<feature type="region of interest" description="Disordered" evidence="4">
    <location>
        <begin position="1"/>
        <end position="36"/>
    </location>
</feature>
<keyword evidence="2" id="KW-0804">Transcription</keyword>
<dbReference type="Gene3D" id="1.10.10.60">
    <property type="entry name" value="Homeodomain-like"/>
    <property type="match status" value="1"/>
</dbReference>
<sequence>MAERHQVRAHDSKLDNAKEKKADQHTEHKNTPANDVLDDIDLSTPIIELDRKDLLIVKDGTVRVAESLDREQQQFDANGEVVKASGTWTKAEHERFLRAMETFPKGPWKAIAEMVATRTVRQTQTHAQKYREKLARRMRGLRNRNGTLQTPPMTVGMVAGMGYHQHVSPYAPRVYQQTPHPGAMGYVAPGTAQMVSAPMASMAARTIPLARATSLPAMPIHRSSFHHHPTTYASTPMSASIAMVSSEFSQLSTSTISSAFIGNASYPASWEAETKPTVPDFDESMDFLMDVYSSNPNQINTATSQSSGLNVTPTACIPRTPQTPTPSLAMKRHPGYGFVQPHAKHFTHGVNREQGAKGEKVWYDRRRSDLEYCSGVGGALGAAVLAGVTALGPFPRRTQFLAIVGGGIIGAGTGFLYADTKALERVQDLSASSNLRKQYQQIELERKAAKTSK</sequence>
<feature type="compositionally biased region" description="Basic and acidic residues" evidence="4">
    <location>
        <begin position="1"/>
        <end position="30"/>
    </location>
</feature>
<evidence type="ECO:0000256" key="5">
    <source>
        <dbReference type="SAM" id="Phobius"/>
    </source>
</evidence>
<evidence type="ECO:0000313" key="8">
    <source>
        <dbReference type="EMBL" id="ETP30596.1"/>
    </source>
</evidence>
<dbReference type="GO" id="GO:0003677">
    <property type="term" value="F:DNA binding"/>
    <property type="evidence" value="ECO:0007669"/>
    <property type="project" value="InterPro"/>
</dbReference>
<feature type="domain" description="HTH myb-type" evidence="7">
    <location>
        <begin position="86"/>
        <end position="135"/>
    </location>
</feature>
<keyword evidence="3" id="KW-0539">Nucleus</keyword>
<name>W2Y6G2_PHYNI</name>
<dbReference type="PANTHER" id="PTHR12802:SF155">
    <property type="entry name" value="DEUBIQUITINASE MYSM1"/>
    <property type="match status" value="1"/>
</dbReference>
<dbReference type="InterPro" id="IPR001005">
    <property type="entry name" value="SANT/Myb"/>
</dbReference>
<dbReference type="Pfam" id="PF00249">
    <property type="entry name" value="Myb_DNA-binding"/>
    <property type="match status" value="1"/>
</dbReference>
<dbReference type="CDD" id="cd00167">
    <property type="entry name" value="SANT"/>
    <property type="match status" value="1"/>
</dbReference>
<evidence type="ECO:0000259" key="6">
    <source>
        <dbReference type="PROSITE" id="PS50090"/>
    </source>
</evidence>
<dbReference type="InterPro" id="IPR017930">
    <property type="entry name" value="Myb_dom"/>
</dbReference>
<reference evidence="8 9" key="1">
    <citation type="submission" date="2013-11" db="EMBL/GenBank/DDBJ databases">
        <title>The Genome Sequence of Phytophthora parasitica P10297.</title>
        <authorList>
            <consortium name="The Broad Institute Genomics Platform"/>
            <person name="Russ C."/>
            <person name="Tyler B."/>
            <person name="Panabieres F."/>
            <person name="Shan W."/>
            <person name="Tripathy S."/>
            <person name="Grunwald N."/>
            <person name="Machado M."/>
            <person name="Johnson C.S."/>
            <person name="Walker B."/>
            <person name="Young S.K."/>
            <person name="Zeng Q."/>
            <person name="Gargeya S."/>
            <person name="Fitzgerald M."/>
            <person name="Haas B."/>
            <person name="Abouelleil A."/>
            <person name="Allen A.W."/>
            <person name="Alvarado L."/>
            <person name="Arachchi H.M."/>
            <person name="Berlin A.M."/>
            <person name="Chapman S.B."/>
            <person name="Gainer-Dewar J."/>
            <person name="Goldberg J."/>
            <person name="Griggs A."/>
            <person name="Gujja S."/>
            <person name="Hansen M."/>
            <person name="Howarth C."/>
            <person name="Imamovic A."/>
            <person name="Ireland A."/>
            <person name="Larimer J."/>
            <person name="McCowan C."/>
            <person name="Murphy C."/>
            <person name="Pearson M."/>
            <person name="Poon T.W."/>
            <person name="Priest M."/>
            <person name="Roberts A."/>
            <person name="Saif S."/>
            <person name="Shea T."/>
            <person name="Sisk P."/>
            <person name="Sykes S."/>
            <person name="Wortman J."/>
            <person name="Nusbaum C."/>
            <person name="Birren B."/>
        </authorList>
    </citation>
    <scope>NUCLEOTIDE SEQUENCE [LARGE SCALE GENOMIC DNA]</scope>
    <source>
        <strain evidence="8 9">P10297</strain>
    </source>
</reference>
<evidence type="ECO:0000259" key="7">
    <source>
        <dbReference type="PROSITE" id="PS51294"/>
    </source>
</evidence>
<keyword evidence="5" id="KW-1133">Transmembrane helix</keyword>
<evidence type="ECO:0000256" key="3">
    <source>
        <dbReference type="ARBA" id="ARBA00023242"/>
    </source>
</evidence>
<dbReference type="PROSITE" id="PS50090">
    <property type="entry name" value="MYB_LIKE"/>
    <property type="match status" value="1"/>
</dbReference>
<dbReference type="OrthoDB" id="118550at2759"/>
<dbReference type="PROSITE" id="PS51294">
    <property type="entry name" value="HTH_MYB"/>
    <property type="match status" value="1"/>
</dbReference>
<protein>
    <submittedName>
        <fullName evidence="8">Uncharacterized protein</fullName>
    </submittedName>
</protein>
<comment type="caution">
    <text evidence="8">The sequence shown here is derived from an EMBL/GenBank/DDBJ whole genome shotgun (WGS) entry which is preliminary data.</text>
</comment>
<gene>
    <name evidence="8" type="ORF">F442_20439</name>
</gene>
<dbReference type="InterPro" id="IPR009057">
    <property type="entry name" value="Homeodomain-like_sf"/>
</dbReference>
<dbReference type="SMART" id="SM00717">
    <property type="entry name" value="SANT"/>
    <property type="match status" value="1"/>
</dbReference>